<dbReference type="InterPro" id="IPR038556">
    <property type="entry name" value="TAC_Gp13-like_sf"/>
</dbReference>
<accession>A0A1I2BHC8</accession>
<evidence type="ECO:0000313" key="1">
    <source>
        <dbReference type="EMBL" id="SFE54590.1"/>
    </source>
</evidence>
<keyword evidence="2" id="KW-1185">Reference proteome</keyword>
<gene>
    <name evidence="1" type="ORF">SAMN04487819_11664</name>
</gene>
<dbReference type="Proteomes" id="UP000198716">
    <property type="component" value="Unassembled WGS sequence"/>
</dbReference>
<dbReference type="RefSeq" id="WP_092929219.1">
    <property type="nucleotide sequence ID" value="NZ_FOMZ01000016.1"/>
</dbReference>
<evidence type="ECO:0000313" key="2">
    <source>
        <dbReference type="Proteomes" id="UP000198716"/>
    </source>
</evidence>
<dbReference type="EMBL" id="FOMZ01000016">
    <property type="protein sequence ID" value="SFE54590.1"/>
    <property type="molecule type" value="Genomic_DNA"/>
</dbReference>
<name>A0A1I2BHC8_9ACTN</name>
<protein>
    <recommendedName>
        <fullName evidence="3">Tail assembly chaperone</fullName>
    </recommendedName>
</protein>
<reference evidence="2" key="1">
    <citation type="submission" date="2016-10" db="EMBL/GenBank/DDBJ databases">
        <authorList>
            <person name="Varghese N."/>
            <person name="Submissions S."/>
        </authorList>
    </citation>
    <scope>NUCLEOTIDE SEQUENCE [LARGE SCALE GENOMIC DNA]</scope>
    <source>
        <strain evidence="2">DSM 45004</strain>
    </source>
</reference>
<dbReference type="AlphaFoldDB" id="A0A1I2BHC8"/>
<dbReference type="Gene3D" id="3.30.2220.20">
    <property type="entry name" value="Phage tail assembly chaperone gp13-like"/>
    <property type="match status" value="1"/>
</dbReference>
<organism evidence="1 2">
    <name type="scientific">Actinopolyspora alba</name>
    <dbReference type="NCBI Taxonomy" id="673379"/>
    <lineage>
        <taxon>Bacteria</taxon>
        <taxon>Bacillati</taxon>
        <taxon>Actinomycetota</taxon>
        <taxon>Actinomycetes</taxon>
        <taxon>Actinopolysporales</taxon>
        <taxon>Actinopolysporaceae</taxon>
        <taxon>Actinopolyspora</taxon>
        <taxon>Actinopolyspora alba group</taxon>
    </lineage>
</organism>
<proteinExistence type="predicted"/>
<evidence type="ECO:0008006" key="3">
    <source>
        <dbReference type="Google" id="ProtNLM"/>
    </source>
</evidence>
<sequence>MTTTDQSAESTLLTREAILACDDEVTEIVSVPQWDGTVRVTSLTGKERDRIEAHMIGKDGKAKLDNLRARVVAASVVDEQGRRLFAETDLEALSGKNAAALDAIFTVAQRVSGMSDKDVDELTGE</sequence>